<dbReference type="Pfam" id="PF00404">
    <property type="entry name" value="Dockerin_1"/>
    <property type="match status" value="2"/>
</dbReference>
<keyword evidence="1" id="KW-0732">Signal</keyword>
<feature type="signal peptide" evidence="1">
    <location>
        <begin position="1"/>
        <end position="22"/>
    </location>
</feature>
<name>A0A1F7RXA7_9BACT</name>
<dbReference type="EMBL" id="MGDE01000131">
    <property type="protein sequence ID" value="OGL45487.1"/>
    <property type="molecule type" value="Genomic_DNA"/>
</dbReference>
<reference evidence="3 4" key="1">
    <citation type="journal article" date="2016" name="Nat. Commun.">
        <title>Thousands of microbial genomes shed light on interconnected biogeochemical processes in an aquifer system.</title>
        <authorList>
            <person name="Anantharaman K."/>
            <person name="Brown C.T."/>
            <person name="Hug L.A."/>
            <person name="Sharon I."/>
            <person name="Castelle C.J."/>
            <person name="Probst A.J."/>
            <person name="Thomas B.C."/>
            <person name="Singh A."/>
            <person name="Wilkins M.J."/>
            <person name="Karaoz U."/>
            <person name="Brodie E.L."/>
            <person name="Williams K.H."/>
            <person name="Hubbard S.S."/>
            <person name="Banfield J.F."/>
        </authorList>
    </citation>
    <scope>NUCLEOTIDE SEQUENCE [LARGE SCALE GENOMIC DNA]</scope>
</reference>
<evidence type="ECO:0000313" key="4">
    <source>
        <dbReference type="Proteomes" id="UP000178797"/>
    </source>
</evidence>
<dbReference type="GO" id="GO:0004553">
    <property type="term" value="F:hydrolase activity, hydrolyzing O-glycosyl compounds"/>
    <property type="evidence" value="ECO:0007669"/>
    <property type="project" value="InterPro"/>
</dbReference>
<dbReference type="Gene3D" id="1.10.1330.10">
    <property type="entry name" value="Dockerin domain"/>
    <property type="match status" value="2"/>
</dbReference>
<gene>
    <name evidence="3" type="ORF">A2W05_04005</name>
</gene>
<feature type="domain" description="Dockerin" evidence="2">
    <location>
        <begin position="383"/>
        <end position="449"/>
    </location>
</feature>
<evidence type="ECO:0000259" key="2">
    <source>
        <dbReference type="PROSITE" id="PS51766"/>
    </source>
</evidence>
<feature type="domain" description="Dockerin" evidence="2">
    <location>
        <begin position="450"/>
        <end position="516"/>
    </location>
</feature>
<dbReference type="SUPFAM" id="SSF63446">
    <property type="entry name" value="Type I dockerin domain"/>
    <property type="match status" value="2"/>
</dbReference>
<organism evidence="3 4">
    <name type="scientific">Candidatus Schekmanbacteria bacterium RBG_16_38_10</name>
    <dbReference type="NCBI Taxonomy" id="1817879"/>
    <lineage>
        <taxon>Bacteria</taxon>
        <taxon>Candidatus Schekmaniibacteriota</taxon>
    </lineage>
</organism>
<protein>
    <recommendedName>
        <fullName evidence="2">Dockerin domain-containing protein</fullName>
    </recommendedName>
</protein>
<evidence type="ECO:0000313" key="3">
    <source>
        <dbReference type="EMBL" id="OGL45487.1"/>
    </source>
</evidence>
<dbReference type="InterPro" id="IPR016134">
    <property type="entry name" value="Dockerin_dom"/>
</dbReference>
<dbReference type="GO" id="GO:0000272">
    <property type="term" value="P:polysaccharide catabolic process"/>
    <property type="evidence" value="ECO:0007669"/>
    <property type="project" value="InterPro"/>
</dbReference>
<proteinExistence type="predicted"/>
<dbReference type="Gene3D" id="2.60.40.680">
    <property type="match status" value="1"/>
</dbReference>
<comment type="caution">
    <text evidence="3">The sequence shown here is derived from an EMBL/GenBank/DDBJ whole genome shotgun (WGS) entry which is preliminary data.</text>
</comment>
<dbReference type="Proteomes" id="UP000178797">
    <property type="component" value="Unassembled WGS sequence"/>
</dbReference>
<feature type="chain" id="PRO_5009532301" description="Dockerin domain-containing protein" evidence="1">
    <location>
        <begin position="23"/>
        <end position="664"/>
    </location>
</feature>
<accession>A0A1F7RXA7</accession>
<dbReference type="InterPro" id="IPR036439">
    <property type="entry name" value="Dockerin_dom_sf"/>
</dbReference>
<sequence length="664" mass="71748">MKKVGIFWGLFQLVLLPTLALAQDPGIPDTAKVQCIDKIRPNSQVVLNLYIYNDEHLGGFTIPLAFPDSVTNLDITCDSISFVGTRGASAQLKADSTSRFTDINNTKNRVLVWAVWFSGDLDTGSVATGPVAKVYFRTGPTWDSTRYVPVDAVFFPPSNTLEFTDLASGQGFTPVFIKGCLGNPVTPSISVTSPNGGENWRVGEVHDITWTSKNFSGNVKIEYSTNAGSTWNIIIASTANDGVHPWTIPDTPTTQGRVKVSDAATGIPSDMSDANFTISTAPTITVPGMQQVFCDTLCDTLRFKVFATDGDVLDILTISKIGVGDFYTVSHPSPDTGFFTWVPVPVDTQSSPYTDTFIVNDGTGLADTGLVQIKVMPRPVIPPSGKEGDVNGDGGINANDVIFLINFIFRNGPEPVPPPAGDINADCVTTVSDIVYLINYLYKNGSAPKIRCNPGDIDYDGYVNVPDVIYFINYLFKSGPAPRSMKSSDVNADCSVDIVDLIYLINFLFRGGPIPQPGCVGPFYKSAPVALAEVELSRSSVTDGVIEIPVNSSFGSSVAGVQILVEFDPAQFEPLDPVLTERSQKLSLFSSYKNNHQIIGLLDLQAQNSIQSGTGSIVILRFKPKLANYDLNRLKISEAILVDREANTLNTTIKPNSFSTPNLR</sequence>
<dbReference type="PROSITE" id="PS51766">
    <property type="entry name" value="DOCKERIN"/>
    <property type="match status" value="2"/>
</dbReference>
<evidence type="ECO:0000256" key="1">
    <source>
        <dbReference type="SAM" id="SignalP"/>
    </source>
</evidence>
<dbReference type="InterPro" id="IPR002105">
    <property type="entry name" value="Dockerin_1_rpt"/>
</dbReference>
<dbReference type="AlphaFoldDB" id="A0A1F7RXA7"/>
<dbReference type="CDD" id="cd14256">
    <property type="entry name" value="Dockerin_I"/>
    <property type="match status" value="3"/>
</dbReference>